<comment type="catalytic activity">
    <reaction evidence="18">
        <text>K(+)(in) = K(+)(out)</text>
        <dbReference type="Rhea" id="RHEA:29463"/>
        <dbReference type="ChEBI" id="CHEBI:29103"/>
    </reaction>
</comment>
<comment type="catalytic activity">
    <reaction evidence="17">
        <text>chloride(in) = chloride(out)</text>
        <dbReference type="Rhea" id="RHEA:29823"/>
        <dbReference type="ChEBI" id="CHEBI:17996"/>
    </reaction>
</comment>
<organism evidence="23 24">
    <name type="scientific">Eschrichtius robustus</name>
    <name type="common">California gray whale</name>
    <name type="synonym">Eschrichtius gibbosus</name>
    <dbReference type="NCBI Taxonomy" id="9764"/>
    <lineage>
        <taxon>Eukaryota</taxon>
        <taxon>Metazoa</taxon>
        <taxon>Chordata</taxon>
        <taxon>Craniata</taxon>
        <taxon>Vertebrata</taxon>
        <taxon>Euteleostomi</taxon>
        <taxon>Mammalia</taxon>
        <taxon>Eutheria</taxon>
        <taxon>Laurasiatheria</taxon>
        <taxon>Artiodactyla</taxon>
        <taxon>Whippomorpha</taxon>
        <taxon>Cetacea</taxon>
        <taxon>Mysticeti</taxon>
        <taxon>Eschrichtiidae</taxon>
        <taxon>Eschrichtius</taxon>
    </lineage>
</organism>
<evidence type="ECO:0000256" key="16">
    <source>
        <dbReference type="ARBA" id="ARBA00023136"/>
    </source>
</evidence>
<feature type="region of interest" description="Disordered" evidence="22">
    <location>
        <begin position="424"/>
        <end position="457"/>
    </location>
</feature>
<evidence type="ECO:0000256" key="4">
    <source>
        <dbReference type="ARBA" id="ARBA00022452"/>
    </source>
</evidence>
<dbReference type="GO" id="GO:0046930">
    <property type="term" value="C:pore complex"/>
    <property type="evidence" value="ECO:0007669"/>
    <property type="project" value="UniProtKB-KW"/>
</dbReference>
<keyword evidence="24" id="KW-1185">Reference proteome</keyword>
<comment type="subcellular location">
    <subcellularLocation>
        <location evidence="1">Mitochondrion outer membrane</location>
    </subcellularLocation>
</comment>
<evidence type="ECO:0000256" key="11">
    <source>
        <dbReference type="ARBA" id="ARBA00022990"/>
    </source>
</evidence>
<keyword evidence="12" id="KW-0520">NAD</keyword>
<evidence type="ECO:0000256" key="8">
    <source>
        <dbReference type="ARBA" id="ARBA00022741"/>
    </source>
</evidence>
<evidence type="ECO:0000256" key="17">
    <source>
        <dbReference type="ARBA" id="ARBA00024167"/>
    </source>
</evidence>
<gene>
    <name evidence="23" type="ORF">J1605_016152</name>
</gene>
<dbReference type="GO" id="GO:0008308">
    <property type="term" value="F:voltage-gated monoatomic anion channel activity"/>
    <property type="evidence" value="ECO:0007669"/>
    <property type="project" value="InterPro"/>
</dbReference>
<keyword evidence="10" id="KW-0832">Ubl conjugation</keyword>
<evidence type="ECO:0000256" key="9">
    <source>
        <dbReference type="ARBA" id="ARBA00022787"/>
    </source>
</evidence>
<feature type="compositionally biased region" description="Polar residues" evidence="22">
    <location>
        <begin position="24"/>
        <end position="36"/>
    </location>
</feature>
<evidence type="ECO:0000256" key="21">
    <source>
        <dbReference type="ARBA" id="ARBA00050036"/>
    </source>
</evidence>
<feature type="compositionally biased region" description="Polar residues" evidence="22">
    <location>
        <begin position="448"/>
        <end position="457"/>
    </location>
</feature>
<dbReference type="PRINTS" id="PR00185">
    <property type="entry name" value="EUKARYTPORIN"/>
</dbReference>
<evidence type="ECO:0000313" key="23">
    <source>
        <dbReference type="EMBL" id="KAJ8775754.1"/>
    </source>
</evidence>
<evidence type="ECO:0000256" key="10">
    <source>
        <dbReference type="ARBA" id="ARBA00022843"/>
    </source>
</evidence>
<keyword evidence="7" id="KW-0812">Transmembrane</keyword>
<feature type="compositionally biased region" description="Low complexity" evidence="22">
    <location>
        <begin position="63"/>
        <end position="73"/>
    </location>
</feature>
<feature type="region of interest" description="Disordered" evidence="22">
    <location>
        <begin position="272"/>
        <end position="310"/>
    </location>
</feature>
<dbReference type="GO" id="GO:0015288">
    <property type="term" value="F:porin activity"/>
    <property type="evidence" value="ECO:0007669"/>
    <property type="project" value="UniProtKB-KW"/>
</dbReference>
<evidence type="ECO:0000256" key="6">
    <source>
        <dbReference type="ARBA" id="ARBA00022553"/>
    </source>
</evidence>
<evidence type="ECO:0000256" key="7">
    <source>
        <dbReference type="ARBA" id="ARBA00022692"/>
    </source>
</evidence>
<dbReference type="PANTHER" id="PTHR11743">
    <property type="entry name" value="VOLTAGE-DEPENDENT ANION-SELECTIVE CHANNEL"/>
    <property type="match status" value="1"/>
</dbReference>
<feature type="compositionally biased region" description="Basic and acidic residues" evidence="22">
    <location>
        <begin position="351"/>
        <end position="373"/>
    </location>
</feature>
<dbReference type="InterPro" id="IPR001925">
    <property type="entry name" value="Porin_Euk"/>
</dbReference>
<sequence>MAGGKNPVSRRLWLELNPVQVSLLSPRTSPAPSNLQGAKCGERKEGAAWPRTWEGEGGRVRGARSAGRFARGARTPRGPELAGPPRPGPLSQPLRVRGERPGNHRATRTRCAHIAEEAPPPAAARFQPNSGLAPFSLTAPSAAKGETFRFGPSQGEEEAGVGRGRRGRAEAMEAASRHRDPRASATESHRRRPATRYPALLQTGPWFANGASEGSPISPGSRRARLTLGCSEEPRAQRQQRQQRLAFPPRSHVCRYSTRARHRWLFSDAPVASEARQGYGQSRRITRGQGERGQDPGPQTGRASDASRRSGRPAGFALIASGPEPLQARLRCSERRHRAAGPGPGPGARRAGQERTKAARLREEARRGEERAQPGETRSGGSWRASQREKLDPPSKLSSLIARHTAVHSLRSLAEQHEKYHWHPGMRAEQWNQRQRGSDILGKKKTRPTSNNNYKVENSTPLHDLVLRSILTMPNPYPLLTDFSGPTIYGWAVWAIEGWLAGYQASFDTAKPKLSQNNFALGYKAADVQLHTHVSDNTEPGGAIYQKVNKKTETSINLAWTAGRNNTCAGISAKYKLDCRTSLSAEVNNASLIGLGYPQTLRPGVKLTLSALICGKNFNAGGHKVGLGFELEAYCGFE</sequence>
<evidence type="ECO:0000256" key="2">
    <source>
        <dbReference type="ARBA" id="ARBA00007780"/>
    </source>
</evidence>
<feature type="region of interest" description="Disordered" evidence="22">
    <location>
        <begin position="24"/>
        <end position="107"/>
    </location>
</feature>
<comment type="similarity">
    <text evidence="2">Belongs to the eukaryotic mitochondrial porin family.</text>
</comment>
<dbReference type="EMBL" id="JAIQCJ010002574">
    <property type="protein sequence ID" value="KAJ8775754.1"/>
    <property type="molecule type" value="Genomic_DNA"/>
</dbReference>
<keyword evidence="16" id="KW-0472">Membrane</keyword>
<dbReference type="Proteomes" id="UP001159641">
    <property type="component" value="Unassembled WGS sequence"/>
</dbReference>
<evidence type="ECO:0000313" key="24">
    <source>
        <dbReference type="Proteomes" id="UP001159641"/>
    </source>
</evidence>
<evidence type="ECO:0000256" key="12">
    <source>
        <dbReference type="ARBA" id="ARBA00023027"/>
    </source>
</evidence>
<proteinExistence type="inferred from homology"/>
<protein>
    <recommendedName>
        <fullName evidence="21">Non-selective voltage-gated ion channel VDAC3</fullName>
    </recommendedName>
</protein>
<comment type="subunit">
    <text evidence="19">Interacts with ARMC12 in a TBC1D21-dependent manner. Interacts with MISFA.</text>
</comment>
<keyword evidence="9" id="KW-1000">Mitochondrion outer membrane</keyword>
<keyword evidence="8" id="KW-0547">Nucleotide-binding</keyword>
<evidence type="ECO:0000256" key="18">
    <source>
        <dbReference type="ARBA" id="ARBA00034430"/>
    </source>
</evidence>
<dbReference type="GO" id="GO:0005741">
    <property type="term" value="C:mitochondrial outer membrane"/>
    <property type="evidence" value="ECO:0007669"/>
    <property type="project" value="UniProtKB-SubCell"/>
</dbReference>
<comment type="function">
    <text evidence="20">Non-selective voltage-gated ion channel that mediates the transport of anions and cations through the mitochondrion outer membrane and plasma membrane. Forms a high-conducting channel with a stable open state and a voltage-induced closure with a mild preference for anions over cations. Involved in male fertility and sperm mitochondrial sheath formation.</text>
</comment>
<reference evidence="23 24" key="1">
    <citation type="submission" date="2022-11" db="EMBL/GenBank/DDBJ databases">
        <title>Whole genome sequence of Eschrichtius robustus ER-17-0199.</title>
        <authorList>
            <person name="Bruniche-Olsen A."/>
            <person name="Black A.N."/>
            <person name="Fields C.J."/>
            <person name="Walden K."/>
            <person name="Dewoody J.A."/>
        </authorList>
    </citation>
    <scope>NUCLEOTIDE SEQUENCE [LARGE SCALE GENOMIC DNA]</scope>
    <source>
        <strain evidence="23">ER-17-0199</strain>
        <tissue evidence="23">Blubber</tissue>
    </source>
</reference>
<dbReference type="CDD" id="cd07306">
    <property type="entry name" value="Porin3_VDAC"/>
    <property type="match status" value="1"/>
</dbReference>
<evidence type="ECO:0000256" key="3">
    <source>
        <dbReference type="ARBA" id="ARBA00022448"/>
    </source>
</evidence>
<dbReference type="GO" id="GO:0000166">
    <property type="term" value="F:nucleotide binding"/>
    <property type="evidence" value="ECO:0007669"/>
    <property type="project" value="UniProtKB-KW"/>
</dbReference>
<keyword evidence="14" id="KW-0626">Porin</keyword>
<keyword evidence="15" id="KW-0496">Mitochondrion</keyword>
<comment type="caution">
    <text evidence="23">The sequence shown here is derived from an EMBL/GenBank/DDBJ whole genome shotgun (WGS) entry which is preliminary data.</text>
</comment>
<dbReference type="InterPro" id="IPR027246">
    <property type="entry name" value="Porin_Euk/Tom40"/>
</dbReference>
<evidence type="ECO:0000256" key="20">
    <source>
        <dbReference type="ARBA" id="ARBA00049964"/>
    </source>
</evidence>
<evidence type="ECO:0000256" key="14">
    <source>
        <dbReference type="ARBA" id="ARBA00023114"/>
    </source>
</evidence>
<evidence type="ECO:0000256" key="13">
    <source>
        <dbReference type="ARBA" id="ARBA00023065"/>
    </source>
</evidence>
<dbReference type="PANTHER" id="PTHR11743:SF28">
    <property type="entry name" value="VOLTAGE-DEPENDENT ANION-SELECTIVE CHANNEL PROTEIN 3"/>
    <property type="match status" value="1"/>
</dbReference>
<dbReference type="AlphaFoldDB" id="A0AB34G7M7"/>
<evidence type="ECO:0000256" key="15">
    <source>
        <dbReference type="ARBA" id="ARBA00023128"/>
    </source>
</evidence>
<keyword evidence="3" id="KW-0813">Transport</keyword>
<evidence type="ECO:0000256" key="22">
    <source>
        <dbReference type="SAM" id="MobiDB-lite"/>
    </source>
</evidence>
<feature type="region of interest" description="Disordered" evidence="22">
    <location>
        <begin position="148"/>
        <end position="223"/>
    </location>
</feature>
<keyword evidence="5" id="KW-1017">Isopeptide bond</keyword>
<keyword evidence="4" id="KW-1134">Transmembrane beta strand</keyword>
<dbReference type="InterPro" id="IPR023614">
    <property type="entry name" value="Porin_dom_sf"/>
</dbReference>
<keyword evidence="6" id="KW-0597">Phosphoprotein</keyword>
<keyword evidence="13" id="KW-0406">Ion transport</keyword>
<dbReference type="Pfam" id="PF01459">
    <property type="entry name" value="Porin_3"/>
    <property type="match status" value="1"/>
</dbReference>
<evidence type="ECO:0000256" key="19">
    <source>
        <dbReference type="ARBA" id="ARBA00046980"/>
    </source>
</evidence>
<evidence type="ECO:0000256" key="5">
    <source>
        <dbReference type="ARBA" id="ARBA00022499"/>
    </source>
</evidence>
<keyword evidence="11" id="KW-0007">Acetylation</keyword>
<feature type="region of interest" description="Disordered" evidence="22">
    <location>
        <begin position="335"/>
        <end position="398"/>
    </location>
</feature>
<name>A0AB34G7M7_ESCRO</name>
<dbReference type="Gene3D" id="2.40.160.10">
    <property type="entry name" value="Porin"/>
    <property type="match status" value="1"/>
</dbReference>
<evidence type="ECO:0000256" key="1">
    <source>
        <dbReference type="ARBA" id="ARBA00004294"/>
    </source>
</evidence>
<feature type="compositionally biased region" description="Basic and acidic residues" evidence="22">
    <location>
        <begin position="167"/>
        <end position="182"/>
    </location>
</feature>
<accession>A0AB34G7M7</accession>